<dbReference type="GO" id="GO:0042918">
    <property type="term" value="P:alkanesulfonate transmembrane transport"/>
    <property type="evidence" value="ECO:0007669"/>
    <property type="project" value="TreeGrafter"/>
</dbReference>
<proteinExistence type="inferred from homology"/>
<dbReference type="GO" id="GO:0042597">
    <property type="term" value="C:periplasmic space"/>
    <property type="evidence" value="ECO:0007669"/>
    <property type="project" value="UniProtKB-SubCell"/>
</dbReference>
<feature type="chain" id="PRO_5038705722" evidence="5">
    <location>
        <begin position="22"/>
        <end position="366"/>
    </location>
</feature>
<dbReference type="Proteomes" id="UP000183995">
    <property type="component" value="Unassembled WGS sequence"/>
</dbReference>
<dbReference type="SUPFAM" id="SSF53850">
    <property type="entry name" value="Periplasmic binding protein-like II"/>
    <property type="match status" value="1"/>
</dbReference>
<evidence type="ECO:0000256" key="5">
    <source>
        <dbReference type="SAM" id="SignalP"/>
    </source>
</evidence>
<evidence type="ECO:0000259" key="6">
    <source>
        <dbReference type="Pfam" id="PF09084"/>
    </source>
</evidence>
<gene>
    <name evidence="7" type="ORF">SAMN02745823_00677</name>
</gene>
<evidence type="ECO:0000313" key="7">
    <source>
        <dbReference type="EMBL" id="SHH66431.1"/>
    </source>
</evidence>
<dbReference type="STRING" id="1123282.SAMN02745823_00677"/>
<dbReference type="EMBL" id="FQXV01000001">
    <property type="protein sequence ID" value="SHH66431.1"/>
    <property type="molecule type" value="Genomic_DNA"/>
</dbReference>
<sequence length="366" mass="37778">MKLVKSLLVAGLVLVLGGQLAACGSPAKTEASPSASVSAGTGTGSADSTKDPVTGEAYPDVINIGVIEGGPESAILTQENYFSGIGVKVNAVTYSAGTDINNAIVSGDVDVACFGASPIALGIANNINYKAIFVSYIEGGNIEALAVKNSLGVTDVAGLKGKRIAAPFGTTSHYALLNALKLAGLSAGDVTLLDMGGQDIVAAWQRGDIDAAYIWSPALDEIVKDGNIVINDGKLAEQGVKIPEIGVARTEFAQKYPTLVSQYVKALINTYDLVKTNPEQAAKDVADWEGISTDGAKGQVTDNIWISGEDQLTADYLGTADKKGALAEILKTIADFHADQGNISKAPDVKAFEDAIDPSFVSLALK</sequence>
<evidence type="ECO:0000313" key="8">
    <source>
        <dbReference type="Proteomes" id="UP000183995"/>
    </source>
</evidence>
<feature type="region of interest" description="Disordered" evidence="4">
    <location>
        <begin position="27"/>
        <end position="54"/>
    </location>
</feature>
<feature type="domain" description="SsuA/THI5-like" evidence="6">
    <location>
        <begin position="78"/>
        <end position="281"/>
    </location>
</feature>
<organism evidence="7 8">
    <name type="scientific">Sporobacter termitidis DSM 10068</name>
    <dbReference type="NCBI Taxonomy" id="1123282"/>
    <lineage>
        <taxon>Bacteria</taxon>
        <taxon>Bacillati</taxon>
        <taxon>Bacillota</taxon>
        <taxon>Clostridia</taxon>
        <taxon>Eubacteriales</taxon>
        <taxon>Oscillospiraceae</taxon>
        <taxon>Sporobacter</taxon>
    </lineage>
</organism>
<dbReference type="AlphaFoldDB" id="A0A1M5UTY3"/>
<dbReference type="OrthoDB" id="9814375at2"/>
<evidence type="ECO:0000256" key="2">
    <source>
        <dbReference type="ARBA" id="ARBA00010742"/>
    </source>
</evidence>
<accession>A0A1M5UTY3</accession>
<evidence type="ECO:0000256" key="4">
    <source>
        <dbReference type="SAM" id="MobiDB-lite"/>
    </source>
</evidence>
<feature type="compositionally biased region" description="Low complexity" evidence="4">
    <location>
        <begin position="31"/>
        <end position="47"/>
    </location>
</feature>
<keyword evidence="3 5" id="KW-0732">Signal</keyword>
<dbReference type="Gene3D" id="3.40.190.10">
    <property type="entry name" value="Periplasmic binding protein-like II"/>
    <property type="match status" value="2"/>
</dbReference>
<protein>
    <submittedName>
        <fullName evidence="7">Taurine transport system substrate-binding protein</fullName>
    </submittedName>
</protein>
<dbReference type="PANTHER" id="PTHR30024:SF47">
    <property type="entry name" value="TAURINE-BINDING PERIPLASMIC PROTEIN"/>
    <property type="match status" value="1"/>
</dbReference>
<evidence type="ECO:0000256" key="1">
    <source>
        <dbReference type="ARBA" id="ARBA00004418"/>
    </source>
</evidence>
<comment type="subcellular location">
    <subcellularLocation>
        <location evidence="1">Periplasm</location>
    </subcellularLocation>
</comment>
<dbReference type="PANTHER" id="PTHR30024">
    <property type="entry name" value="ALIPHATIC SULFONATES-BINDING PROTEIN-RELATED"/>
    <property type="match status" value="1"/>
</dbReference>
<name>A0A1M5UTY3_9FIRM</name>
<dbReference type="InterPro" id="IPR015168">
    <property type="entry name" value="SsuA/THI5"/>
</dbReference>
<dbReference type="Pfam" id="PF09084">
    <property type="entry name" value="NMT1"/>
    <property type="match status" value="1"/>
</dbReference>
<dbReference type="RefSeq" id="WP_073076198.1">
    <property type="nucleotide sequence ID" value="NZ_FQXV01000001.1"/>
</dbReference>
<comment type="similarity">
    <text evidence="2">Belongs to the bacterial solute-binding protein SsuA/TauA family.</text>
</comment>
<feature type="signal peptide" evidence="5">
    <location>
        <begin position="1"/>
        <end position="21"/>
    </location>
</feature>
<reference evidence="7 8" key="1">
    <citation type="submission" date="2016-11" db="EMBL/GenBank/DDBJ databases">
        <authorList>
            <person name="Jaros S."/>
            <person name="Januszkiewicz K."/>
            <person name="Wedrychowicz H."/>
        </authorList>
    </citation>
    <scope>NUCLEOTIDE SEQUENCE [LARGE SCALE GENOMIC DNA]</scope>
    <source>
        <strain evidence="7 8">DSM 10068</strain>
    </source>
</reference>
<evidence type="ECO:0000256" key="3">
    <source>
        <dbReference type="ARBA" id="ARBA00022729"/>
    </source>
</evidence>
<keyword evidence="8" id="KW-1185">Reference proteome</keyword>